<dbReference type="UniPathway" id="UPA00988"/>
<keyword evidence="8" id="KW-0539">Nucleus</keyword>
<evidence type="ECO:0000313" key="10">
    <source>
        <dbReference type="EMBL" id="KYO41720.1"/>
    </source>
</evidence>
<proteinExistence type="inferred from homology"/>
<dbReference type="STRING" id="8496.A0A151NYJ0"/>
<comment type="pathway">
    <text evidence="3">tRNA modification; 5-methoxycarbonylmethyl-2-thiouridine-tRNA biosynthesis.</text>
</comment>
<gene>
    <name evidence="10" type="primary">ELP5-1</name>
    <name evidence="10" type="ORF">Y1Q_0021949</name>
</gene>
<comment type="caution">
    <text evidence="10">The sequence shown here is derived from an EMBL/GenBank/DDBJ whole genome shotgun (WGS) entry which is preliminary data.</text>
</comment>
<keyword evidence="6" id="KW-0963">Cytoplasm</keyword>
<dbReference type="KEGG" id="amj:102562913"/>
<comment type="subcellular location">
    <subcellularLocation>
        <location evidence="2">Cytoplasm</location>
    </subcellularLocation>
    <subcellularLocation>
        <location evidence="1">Nucleus</location>
    </subcellularLocation>
</comment>
<accession>A0A151NYJ0</accession>
<evidence type="ECO:0000313" key="11">
    <source>
        <dbReference type="Proteomes" id="UP000050525"/>
    </source>
</evidence>
<evidence type="ECO:0000256" key="1">
    <source>
        <dbReference type="ARBA" id="ARBA00004123"/>
    </source>
</evidence>
<comment type="similarity">
    <text evidence="4">Belongs to the ELP5 family.</text>
</comment>
<protein>
    <recommendedName>
        <fullName evidence="5">Elongator complex protein 5</fullName>
    </recommendedName>
</protein>
<keyword evidence="7" id="KW-0819">tRNA processing</keyword>
<dbReference type="EMBL" id="AKHW03001617">
    <property type="protein sequence ID" value="KYO41720.1"/>
    <property type="molecule type" value="Genomic_DNA"/>
</dbReference>
<dbReference type="GO" id="GO:0005634">
    <property type="term" value="C:nucleus"/>
    <property type="evidence" value="ECO:0007669"/>
    <property type="project" value="UniProtKB-SubCell"/>
</dbReference>
<evidence type="ECO:0000256" key="3">
    <source>
        <dbReference type="ARBA" id="ARBA00005043"/>
    </source>
</evidence>
<reference evidence="10 11" key="1">
    <citation type="journal article" date="2012" name="Genome Biol.">
        <title>Sequencing three crocodilian genomes to illuminate the evolution of archosaurs and amniotes.</title>
        <authorList>
            <person name="St John J.A."/>
            <person name="Braun E.L."/>
            <person name="Isberg S.R."/>
            <person name="Miles L.G."/>
            <person name="Chong A.Y."/>
            <person name="Gongora J."/>
            <person name="Dalzell P."/>
            <person name="Moran C."/>
            <person name="Bed'hom B."/>
            <person name="Abzhanov A."/>
            <person name="Burgess S.C."/>
            <person name="Cooksey A.M."/>
            <person name="Castoe T.A."/>
            <person name="Crawford N.G."/>
            <person name="Densmore L.D."/>
            <person name="Drew J.C."/>
            <person name="Edwards S.V."/>
            <person name="Faircloth B.C."/>
            <person name="Fujita M.K."/>
            <person name="Greenwold M.J."/>
            <person name="Hoffmann F.G."/>
            <person name="Howard J.M."/>
            <person name="Iguchi T."/>
            <person name="Janes D.E."/>
            <person name="Khan S.Y."/>
            <person name="Kohno S."/>
            <person name="de Koning A.J."/>
            <person name="Lance S.L."/>
            <person name="McCarthy F.M."/>
            <person name="McCormack J.E."/>
            <person name="Merchant M.E."/>
            <person name="Peterson D.G."/>
            <person name="Pollock D.D."/>
            <person name="Pourmand N."/>
            <person name="Raney B.J."/>
            <person name="Roessler K.A."/>
            <person name="Sanford J.R."/>
            <person name="Sawyer R.H."/>
            <person name="Schmidt C.J."/>
            <person name="Triplett E.W."/>
            <person name="Tuberville T.D."/>
            <person name="Venegas-Anaya M."/>
            <person name="Howard J.T."/>
            <person name="Jarvis E.D."/>
            <person name="Guillette L.J.Jr."/>
            <person name="Glenn T.C."/>
            <person name="Green R.E."/>
            <person name="Ray D.A."/>
        </authorList>
    </citation>
    <scope>NUCLEOTIDE SEQUENCE [LARGE SCALE GENOMIC DNA]</scope>
    <source>
        <strain evidence="10">KSC_2009_1</strain>
    </source>
</reference>
<evidence type="ECO:0000256" key="4">
    <source>
        <dbReference type="ARBA" id="ARBA00009567"/>
    </source>
</evidence>
<dbReference type="InterPro" id="IPR019519">
    <property type="entry name" value="Elp5"/>
</dbReference>
<dbReference type="Pfam" id="PF10483">
    <property type="entry name" value="Elong_Iki1"/>
    <property type="match status" value="1"/>
</dbReference>
<feature type="region of interest" description="Disordered" evidence="9">
    <location>
        <begin position="292"/>
        <end position="316"/>
    </location>
</feature>
<dbReference type="CDD" id="cd19496">
    <property type="entry name" value="Elp5"/>
    <property type="match status" value="1"/>
</dbReference>
<dbReference type="GO" id="GO:0002098">
    <property type="term" value="P:tRNA wobble uridine modification"/>
    <property type="evidence" value="ECO:0007669"/>
    <property type="project" value="InterPro"/>
</dbReference>
<keyword evidence="11" id="KW-1185">Reference proteome</keyword>
<evidence type="ECO:0000256" key="9">
    <source>
        <dbReference type="SAM" id="MobiDB-lite"/>
    </source>
</evidence>
<evidence type="ECO:0000256" key="7">
    <source>
        <dbReference type="ARBA" id="ARBA00022694"/>
    </source>
</evidence>
<name>A0A151NYJ0_ALLMI</name>
<dbReference type="GO" id="GO:0005829">
    <property type="term" value="C:cytosol"/>
    <property type="evidence" value="ECO:0007669"/>
    <property type="project" value="TreeGrafter"/>
</dbReference>
<dbReference type="Proteomes" id="UP000050525">
    <property type="component" value="Unassembled WGS sequence"/>
</dbReference>
<dbReference type="GO" id="GO:0000049">
    <property type="term" value="F:tRNA binding"/>
    <property type="evidence" value="ECO:0007669"/>
    <property type="project" value="TreeGrafter"/>
</dbReference>
<evidence type="ECO:0000256" key="8">
    <source>
        <dbReference type="ARBA" id="ARBA00023242"/>
    </source>
</evidence>
<evidence type="ECO:0000256" key="2">
    <source>
        <dbReference type="ARBA" id="ARBA00004496"/>
    </source>
</evidence>
<sequence length="316" mass="34028">MLGELVAGAAEGLVLVEDTVDCEGRSLLQSFVAAAACRGECVHVFGFEVSEEEFRGCLDPRAAPHRVQYHDSFHDPLGWSGVGLEALGAQESWFQGLRGTPGGAVTVVVDSLSWILLRQPSPAVCQALAGTPALMPGSPGEEVGLWGARVQRMLVLLHADLHPPGLLGVLRSLARVVVALASTSQGLGVGRGSLHLASVFQRMRAGKVVTKKEYYTLQPGFPPMSVEEPRGPMSPPRDDDTMAHPGTWLTFDPRAQLTFNPGVSVEQRQVRDAMPLPFHFSPCKKLSVLDQGGQIYYEPDPGDDLDDEDPDDDLDV</sequence>
<dbReference type="AlphaFoldDB" id="A0A151NYJ0"/>
<feature type="compositionally biased region" description="Acidic residues" evidence="9">
    <location>
        <begin position="300"/>
        <end position="316"/>
    </location>
</feature>
<dbReference type="PANTHER" id="PTHR15641:SF1">
    <property type="entry name" value="ELONGATOR COMPLEX PROTEIN 5"/>
    <property type="match status" value="1"/>
</dbReference>
<dbReference type="PANTHER" id="PTHR15641">
    <property type="entry name" value="ELONGATOR COMPLEX PROTEIN 5"/>
    <property type="match status" value="1"/>
</dbReference>
<evidence type="ECO:0000256" key="6">
    <source>
        <dbReference type="ARBA" id="ARBA00022490"/>
    </source>
</evidence>
<dbReference type="OrthoDB" id="166907at2759"/>
<dbReference type="GO" id="GO:0033588">
    <property type="term" value="C:elongator holoenzyme complex"/>
    <property type="evidence" value="ECO:0007669"/>
    <property type="project" value="InterPro"/>
</dbReference>
<organism evidence="10 11">
    <name type="scientific">Alligator mississippiensis</name>
    <name type="common">American alligator</name>
    <dbReference type="NCBI Taxonomy" id="8496"/>
    <lineage>
        <taxon>Eukaryota</taxon>
        <taxon>Metazoa</taxon>
        <taxon>Chordata</taxon>
        <taxon>Craniata</taxon>
        <taxon>Vertebrata</taxon>
        <taxon>Euteleostomi</taxon>
        <taxon>Archelosauria</taxon>
        <taxon>Archosauria</taxon>
        <taxon>Crocodylia</taxon>
        <taxon>Alligatoridae</taxon>
        <taxon>Alligatorinae</taxon>
        <taxon>Alligator</taxon>
    </lineage>
</organism>
<evidence type="ECO:0000256" key="5">
    <source>
        <dbReference type="ARBA" id="ARBA00020264"/>
    </source>
</evidence>